<dbReference type="CDD" id="cd07033">
    <property type="entry name" value="TPP_PYR_DXS_TK_like"/>
    <property type="match status" value="1"/>
</dbReference>
<dbReference type="PANTHER" id="PTHR43825">
    <property type="entry name" value="PYRUVATE DEHYDROGENASE E1 COMPONENT"/>
    <property type="match status" value="1"/>
</dbReference>
<dbReference type="FunCoup" id="K0IML5">
    <property type="interactions" value="93"/>
</dbReference>
<evidence type="ECO:0000256" key="2">
    <source>
        <dbReference type="ARBA" id="ARBA00007131"/>
    </source>
</evidence>
<dbReference type="Proteomes" id="UP000008037">
    <property type="component" value="Chromosome"/>
</dbReference>
<dbReference type="OrthoDB" id="6779at2157"/>
<dbReference type="EC" id="2.2.1.1" evidence="5"/>
<keyword evidence="6" id="KW-1185">Reference proteome</keyword>
<reference evidence="5 6" key="1">
    <citation type="journal article" date="2012" name="Environ. Microbiol.">
        <title>The genome of the ammonia-oxidizing Candidatus Nitrososphaera gargensis: insights into metabolic versatility and environmental adaptations.</title>
        <authorList>
            <person name="Spang A."/>
            <person name="Poehlein A."/>
            <person name="Offre P."/>
            <person name="Zumbragel S."/>
            <person name="Haider S."/>
            <person name="Rychlik N."/>
            <person name="Nowka B."/>
            <person name="Schmeisser C."/>
            <person name="Lebedeva E.V."/>
            <person name="Rattei T."/>
            <person name="Bohm C."/>
            <person name="Schmid M."/>
            <person name="Galushko A."/>
            <person name="Hatzenpichler R."/>
            <person name="Weinmaier T."/>
            <person name="Daniel R."/>
            <person name="Schleper C."/>
            <person name="Spieck E."/>
            <person name="Streit W."/>
            <person name="Wagner M."/>
        </authorList>
    </citation>
    <scope>NUCLEOTIDE SEQUENCE [LARGE SCALE GENOMIC DNA]</scope>
    <source>
        <strain evidence="6">Ga9.2</strain>
    </source>
</reference>
<proteinExistence type="inferred from homology"/>
<dbReference type="Gene3D" id="3.40.50.920">
    <property type="match status" value="1"/>
</dbReference>
<dbReference type="InterPro" id="IPR005475">
    <property type="entry name" value="Transketolase-like_Pyr-bd"/>
</dbReference>
<dbReference type="Gene3D" id="3.40.50.970">
    <property type="match status" value="1"/>
</dbReference>
<dbReference type="FunFam" id="3.40.50.970:FF:000129">
    <property type="entry name" value="Transketolase"/>
    <property type="match status" value="1"/>
</dbReference>
<dbReference type="InterPro" id="IPR033248">
    <property type="entry name" value="Transketolase_C"/>
</dbReference>
<dbReference type="STRING" id="1237085.Ngar_c34780"/>
<accession>K0IML5</accession>
<keyword evidence="3" id="KW-0786">Thiamine pyrophosphate</keyword>
<dbReference type="EMBL" id="CP002408">
    <property type="protein sequence ID" value="AFU60392.1"/>
    <property type="molecule type" value="Genomic_DNA"/>
</dbReference>
<feature type="domain" description="Transketolase-like pyrimidine-binding" evidence="4">
    <location>
        <begin position="10"/>
        <end position="175"/>
    </location>
</feature>
<dbReference type="SUPFAM" id="SSF52518">
    <property type="entry name" value="Thiamin diphosphate-binding fold (THDP-binding)"/>
    <property type="match status" value="1"/>
</dbReference>
<dbReference type="Pfam" id="PF02779">
    <property type="entry name" value="Transket_pyr"/>
    <property type="match status" value="1"/>
</dbReference>
<evidence type="ECO:0000256" key="3">
    <source>
        <dbReference type="ARBA" id="ARBA00023052"/>
    </source>
</evidence>
<dbReference type="HOGENOM" id="CLU_009227_1_1_2"/>
<evidence type="ECO:0000259" key="4">
    <source>
        <dbReference type="SMART" id="SM00861"/>
    </source>
</evidence>
<evidence type="ECO:0000313" key="6">
    <source>
        <dbReference type="Proteomes" id="UP000008037"/>
    </source>
</evidence>
<comment type="similarity">
    <text evidence="2">Belongs to the transketolase family.</text>
</comment>
<evidence type="ECO:0000313" key="5">
    <source>
        <dbReference type="EMBL" id="AFU60392.1"/>
    </source>
</evidence>
<keyword evidence="5" id="KW-0808">Transferase</keyword>
<dbReference type="InterPro" id="IPR029061">
    <property type="entry name" value="THDP-binding"/>
</dbReference>
<dbReference type="InterPro" id="IPR009014">
    <property type="entry name" value="Transketo_C/PFOR_II"/>
</dbReference>
<dbReference type="RefSeq" id="WP_015020924.1">
    <property type="nucleotide sequence ID" value="NC_018719.1"/>
</dbReference>
<dbReference type="PATRIC" id="fig|1237085.11.peg.3479"/>
<dbReference type="AlphaFoldDB" id="K0IML5"/>
<dbReference type="GO" id="GO:0006082">
    <property type="term" value="P:organic acid metabolic process"/>
    <property type="evidence" value="ECO:0007669"/>
    <property type="project" value="UniProtKB-ARBA"/>
</dbReference>
<dbReference type="InterPro" id="IPR051157">
    <property type="entry name" value="PDH/Transketolase"/>
</dbReference>
<gene>
    <name evidence="5" type="primary">tktB</name>
    <name evidence="5" type="ordered locus">Ngar_c34780</name>
</gene>
<dbReference type="PANTHER" id="PTHR43825:SF1">
    <property type="entry name" value="TRANSKETOLASE-LIKE PYRIMIDINE-BINDING DOMAIN-CONTAINING PROTEIN"/>
    <property type="match status" value="1"/>
</dbReference>
<dbReference type="GeneID" id="13797288"/>
<name>K0IML5_NITGG</name>
<dbReference type="SUPFAM" id="SSF52922">
    <property type="entry name" value="TK C-terminal domain-like"/>
    <property type="match status" value="1"/>
</dbReference>
<comment type="cofactor">
    <cofactor evidence="1">
        <name>thiamine diphosphate</name>
        <dbReference type="ChEBI" id="CHEBI:58937"/>
    </cofactor>
</comment>
<dbReference type="GO" id="GO:0004802">
    <property type="term" value="F:transketolase activity"/>
    <property type="evidence" value="ECO:0007669"/>
    <property type="project" value="UniProtKB-EC"/>
</dbReference>
<protein>
    <submittedName>
        <fullName evidence="5">Transketolase, C-terminal subunit</fullName>
        <ecNumber evidence="5">2.2.1.1</ecNumber>
    </submittedName>
</protein>
<dbReference type="SMART" id="SM00861">
    <property type="entry name" value="Transket_pyr"/>
    <property type="match status" value="1"/>
</dbReference>
<organism evidence="5 6">
    <name type="scientific">Nitrososphaera gargensis (strain Ga9.2)</name>
    <dbReference type="NCBI Taxonomy" id="1237085"/>
    <lineage>
        <taxon>Archaea</taxon>
        <taxon>Nitrososphaerota</taxon>
        <taxon>Nitrososphaeria</taxon>
        <taxon>Nitrososphaerales</taxon>
        <taxon>Nitrososphaeraceae</taxon>
        <taxon>Nitrososphaera</taxon>
    </lineage>
</organism>
<sequence>MLLSSEKKTADMRGAYGDTLVELGRDDPRIVCVGGDTTDSLKTKKFGDKYPERMFNVGIAEANLVSVAAGLSIAGKIAFASTYAAFIPGRCVDQIRNTICYPRLNVKLVVSHGGLTVGPDGASHQQIEDIASMRVIPNMRVIVPADAIAVKHLVKIIAHTPGPFYMRLARPSSEVIYADNAGSFEIGKGNVLEDGSDATIIACGLMVGRSLEAAKELKRKGVSCRVVDMFSIKPIDSELVAKCAKETGAIATVEEHNIVGGLGGAVSEVVAETYPVPVKRVGVRDTFGESARDEEIDMLLEQYGLTATEIAKAVLEARSRSRK</sequence>
<dbReference type="Pfam" id="PF02780">
    <property type="entry name" value="Transketolase_C"/>
    <property type="match status" value="1"/>
</dbReference>
<dbReference type="InParanoid" id="K0IML5"/>
<dbReference type="KEGG" id="nga:Ngar_c34780"/>
<evidence type="ECO:0000256" key="1">
    <source>
        <dbReference type="ARBA" id="ARBA00001964"/>
    </source>
</evidence>
<dbReference type="GO" id="GO:0044272">
    <property type="term" value="P:sulfur compound biosynthetic process"/>
    <property type="evidence" value="ECO:0007669"/>
    <property type="project" value="UniProtKB-ARBA"/>
</dbReference>